<evidence type="ECO:0000256" key="1">
    <source>
        <dbReference type="ARBA" id="ARBA00004651"/>
    </source>
</evidence>
<dbReference type="GO" id="GO:0008381">
    <property type="term" value="F:mechanosensitive monoatomic ion channel activity"/>
    <property type="evidence" value="ECO:0007669"/>
    <property type="project" value="InterPro"/>
</dbReference>
<feature type="domain" description="Mechanosensitive ion channel transmembrane helices 2/3" evidence="11">
    <location>
        <begin position="72"/>
        <end position="113"/>
    </location>
</feature>
<evidence type="ECO:0000256" key="4">
    <source>
        <dbReference type="ARBA" id="ARBA00022692"/>
    </source>
</evidence>
<comment type="caution">
    <text evidence="12">The sequence shown here is derived from an EMBL/GenBank/DDBJ whole genome shotgun (WGS) entry which is preliminary data.</text>
</comment>
<dbReference type="Pfam" id="PF21082">
    <property type="entry name" value="MS_channel_3rd"/>
    <property type="match status" value="1"/>
</dbReference>
<dbReference type="PANTHER" id="PTHR30221:SF1">
    <property type="entry name" value="SMALL-CONDUCTANCE MECHANOSENSITIVE CHANNEL"/>
    <property type="match status" value="1"/>
</dbReference>
<evidence type="ECO:0000256" key="8">
    <source>
        <dbReference type="SAM" id="MobiDB-lite"/>
    </source>
</evidence>
<comment type="similarity">
    <text evidence="2 7">Belongs to the MscS (TC 1.A.23) family.</text>
</comment>
<accession>A0A0D0PHJ4</accession>
<dbReference type="SUPFAM" id="SSF82861">
    <property type="entry name" value="Mechanosensitive channel protein MscS (YggB), transmembrane region"/>
    <property type="match status" value="1"/>
</dbReference>
<dbReference type="SUPFAM" id="SSF82689">
    <property type="entry name" value="Mechanosensitive channel protein MscS (YggB), C-terminal domain"/>
    <property type="match status" value="1"/>
</dbReference>
<evidence type="ECO:0000256" key="3">
    <source>
        <dbReference type="ARBA" id="ARBA00022475"/>
    </source>
</evidence>
<dbReference type="PANTHER" id="PTHR30221">
    <property type="entry name" value="SMALL-CONDUCTANCE MECHANOSENSITIVE CHANNEL"/>
    <property type="match status" value="1"/>
</dbReference>
<keyword evidence="7" id="KW-0406">Ion transport</keyword>
<keyword evidence="5 7" id="KW-1133">Transmembrane helix</keyword>
<evidence type="ECO:0000256" key="7">
    <source>
        <dbReference type="RuleBase" id="RU369025"/>
    </source>
</evidence>
<dbReference type="InterPro" id="IPR010920">
    <property type="entry name" value="LSM_dom_sf"/>
</dbReference>
<dbReference type="eggNOG" id="COG0668">
    <property type="taxonomic scope" value="Bacteria"/>
</dbReference>
<dbReference type="Gene3D" id="1.10.287.1260">
    <property type="match status" value="1"/>
</dbReference>
<comment type="subunit">
    <text evidence="7">Homoheptamer.</text>
</comment>
<dbReference type="InterPro" id="IPR011014">
    <property type="entry name" value="MscS_channel_TM-2"/>
</dbReference>
<evidence type="ECO:0000259" key="11">
    <source>
        <dbReference type="Pfam" id="PF21088"/>
    </source>
</evidence>
<dbReference type="Pfam" id="PF00924">
    <property type="entry name" value="MS_channel_2nd"/>
    <property type="match status" value="1"/>
</dbReference>
<dbReference type="AlphaFoldDB" id="A0A0D0PHJ4"/>
<feature type="region of interest" description="Disordered" evidence="8">
    <location>
        <begin position="277"/>
        <end position="316"/>
    </location>
</feature>
<dbReference type="InterPro" id="IPR023408">
    <property type="entry name" value="MscS_beta-dom_sf"/>
</dbReference>
<dbReference type="STRING" id="1123501.Wenmar_00220"/>
<dbReference type="InterPro" id="IPR045275">
    <property type="entry name" value="MscS_archaea/bacteria_type"/>
</dbReference>
<name>A0A0D0PHJ4_9RHOB</name>
<dbReference type="InterPro" id="IPR049142">
    <property type="entry name" value="MS_channel_1st"/>
</dbReference>
<dbReference type="EMBL" id="AONG01000003">
    <property type="protein sequence ID" value="KIQ70846.1"/>
    <property type="molecule type" value="Genomic_DNA"/>
</dbReference>
<feature type="transmembrane region" description="Helical" evidence="7">
    <location>
        <begin position="23"/>
        <end position="48"/>
    </location>
</feature>
<evidence type="ECO:0000256" key="6">
    <source>
        <dbReference type="ARBA" id="ARBA00023136"/>
    </source>
</evidence>
<evidence type="ECO:0000313" key="13">
    <source>
        <dbReference type="Proteomes" id="UP000035100"/>
    </source>
</evidence>
<sequence>MQNLLDTAIWNGRTLGDLLTLEFLISIFGNLVAAILILIAGFILASWIKNRIQGLAEKHARLDQTLFDFLGNVARYVVIGFAFLFVLNTFGVQTTSLIAVIGAAGLAIGLALQGTLSNVAAGIMIIFFRPFKLGDFVDLNGKLGTVKSINLNFTELASIGNVQIIVPNAEIWGNTMQNYSAYPLRRAEWTFGVGYGANLAEAERVIRETIMADERSLAEPEPFLQVNELNASSVDFLCRVWVPSADFFQYQADMKRKVKEALDANGVPIPFPTRTLHIARDEDDDEEGGTDMAAPGFESAPQPRPAGRDAAGDVAG</sequence>
<keyword evidence="4 7" id="KW-0812">Transmembrane</keyword>
<dbReference type="Pfam" id="PF21088">
    <property type="entry name" value="MS_channel_1st"/>
    <property type="match status" value="1"/>
</dbReference>
<dbReference type="Gene3D" id="3.30.70.100">
    <property type="match status" value="1"/>
</dbReference>
<evidence type="ECO:0000256" key="2">
    <source>
        <dbReference type="ARBA" id="ARBA00008017"/>
    </source>
</evidence>
<feature type="compositionally biased region" description="Basic and acidic residues" evidence="8">
    <location>
        <begin position="306"/>
        <end position="316"/>
    </location>
</feature>
<feature type="domain" description="Mechanosensitive ion channel MscS" evidence="9">
    <location>
        <begin position="115"/>
        <end position="180"/>
    </location>
</feature>
<keyword evidence="7" id="KW-0813">Transport</keyword>
<dbReference type="Gene3D" id="2.30.30.60">
    <property type="match status" value="1"/>
</dbReference>
<comment type="function">
    <text evidence="7">Mechanosensitive channel that participates in the regulation of osmotic pressure changes within the cell, opening in response to stretch forces in the membrane lipid bilayer, without the need for other proteins. Contributes to normal resistance to hypoosmotic shock. Forms an ion channel of 1.0 nanosiemens conductance with a slight preference for anions.</text>
</comment>
<keyword evidence="6 7" id="KW-0472">Membrane</keyword>
<dbReference type="Proteomes" id="UP000035100">
    <property type="component" value="Unassembled WGS sequence"/>
</dbReference>
<keyword evidence="7" id="KW-0997">Cell inner membrane</keyword>
<reference evidence="12 13" key="1">
    <citation type="submission" date="2013-01" db="EMBL/GenBank/DDBJ databases">
        <authorList>
            <person name="Fiebig A."/>
            <person name="Goeker M."/>
            <person name="Klenk H.-P.P."/>
        </authorList>
    </citation>
    <scope>NUCLEOTIDE SEQUENCE [LARGE SCALE GENOMIC DNA]</scope>
    <source>
        <strain evidence="12 13">DSM 24838</strain>
    </source>
</reference>
<proteinExistence type="inferred from homology"/>
<dbReference type="InterPro" id="IPR049278">
    <property type="entry name" value="MS_channel_C"/>
</dbReference>
<evidence type="ECO:0000256" key="5">
    <source>
        <dbReference type="ARBA" id="ARBA00022989"/>
    </source>
</evidence>
<evidence type="ECO:0000259" key="10">
    <source>
        <dbReference type="Pfam" id="PF21082"/>
    </source>
</evidence>
<dbReference type="RefSeq" id="WP_018304353.1">
    <property type="nucleotide sequence ID" value="NZ_KB902313.1"/>
</dbReference>
<evidence type="ECO:0000259" key="9">
    <source>
        <dbReference type="Pfam" id="PF00924"/>
    </source>
</evidence>
<evidence type="ECO:0000313" key="12">
    <source>
        <dbReference type="EMBL" id="KIQ70846.1"/>
    </source>
</evidence>
<dbReference type="InterPro" id="IPR006685">
    <property type="entry name" value="MscS_channel_2nd"/>
</dbReference>
<protein>
    <recommendedName>
        <fullName evidence="7">Small-conductance mechanosensitive channel</fullName>
    </recommendedName>
</protein>
<organism evidence="12 13">
    <name type="scientific">Wenxinia marina DSM 24838</name>
    <dbReference type="NCBI Taxonomy" id="1123501"/>
    <lineage>
        <taxon>Bacteria</taxon>
        <taxon>Pseudomonadati</taxon>
        <taxon>Pseudomonadota</taxon>
        <taxon>Alphaproteobacteria</taxon>
        <taxon>Rhodobacterales</taxon>
        <taxon>Roseobacteraceae</taxon>
        <taxon>Wenxinia</taxon>
    </lineage>
</organism>
<feature type="domain" description="Mechanosensitive ion channel MscS C-terminal" evidence="10">
    <location>
        <begin position="188"/>
        <end position="269"/>
    </location>
</feature>
<comment type="caution">
    <text evidence="7">Lacks conserved residue(s) required for the propagation of feature annotation.</text>
</comment>
<feature type="transmembrane region" description="Helical" evidence="7">
    <location>
        <begin position="97"/>
        <end position="128"/>
    </location>
</feature>
<dbReference type="OrthoDB" id="9814206at2"/>
<dbReference type="PATRIC" id="fig|1123501.6.peg.276"/>
<dbReference type="SUPFAM" id="SSF50182">
    <property type="entry name" value="Sm-like ribonucleoproteins"/>
    <property type="match status" value="1"/>
</dbReference>
<gene>
    <name evidence="12" type="ORF">Wenmar_00220</name>
</gene>
<keyword evidence="13" id="KW-1185">Reference proteome</keyword>
<keyword evidence="3" id="KW-1003">Cell membrane</keyword>
<keyword evidence="7" id="KW-0407">Ion channel</keyword>
<feature type="transmembrane region" description="Helical" evidence="7">
    <location>
        <begin position="69"/>
        <end position="91"/>
    </location>
</feature>
<comment type="subcellular location">
    <subcellularLocation>
        <location evidence="7">Cell inner membrane</location>
        <topology evidence="7">Multi-pass membrane protein</topology>
    </subcellularLocation>
    <subcellularLocation>
        <location evidence="1">Cell membrane</location>
        <topology evidence="1">Multi-pass membrane protein</topology>
    </subcellularLocation>
</comment>
<dbReference type="InterPro" id="IPR011066">
    <property type="entry name" value="MscS_channel_C_sf"/>
</dbReference>
<dbReference type="GO" id="GO:0005886">
    <property type="term" value="C:plasma membrane"/>
    <property type="evidence" value="ECO:0007669"/>
    <property type="project" value="UniProtKB-SubCell"/>
</dbReference>